<evidence type="ECO:0000256" key="5">
    <source>
        <dbReference type="ARBA" id="ARBA00047605"/>
    </source>
</evidence>
<feature type="active site" description="Proton acceptor" evidence="6">
    <location>
        <position position="375"/>
    </location>
</feature>
<name>S8FTH8_FOMSC</name>
<evidence type="ECO:0008006" key="12">
    <source>
        <dbReference type="Google" id="ProtNLM"/>
    </source>
</evidence>
<evidence type="ECO:0000313" key="11">
    <source>
        <dbReference type="Proteomes" id="UP000015241"/>
    </source>
</evidence>
<dbReference type="SUPFAM" id="SSF53901">
    <property type="entry name" value="Thiolase-like"/>
    <property type="match status" value="2"/>
</dbReference>
<dbReference type="InterPro" id="IPR020613">
    <property type="entry name" value="Thiolase_CS"/>
</dbReference>
<comment type="pathway">
    <text evidence="1">Lipid metabolism; fatty acid metabolism.</text>
</comment>
<dbReference type="OrthoDB" id="5404651at2759"/>
<comment type="catalytic activity">
    <reaction evidence="5">
        <text>an acyl-CoA + acetyl-CoA = a 3-oxoacyl-CoA + CoA</text>
        <dbReference type="Rhea" id="RHEA:21564"/>
        <dbReference type="ChEBI" id="CHEBI:57287"/>
        <dbReference type="ChEBI" id="CHEBI:57288"/>
        <dbReference type="ChEBI" id="CHEBI:58342"/>
        <dbReference type="ChEBI" id="CHEBI:90726"/>
        <dbReference type="EC" id="2.3.1.16"/>
    </reaction>
</comment>
<dbReference type="AlphaFoldDB" id="S8FTH8"/>
<evidence type="ECO:0000256" key="3">
    <source>
        <dbReference type="ARBA" id="ARBA00022679"/>
    </source>
</evidence>
<dbReference type="CDD" id="cd00751">
    <property type="entry name" value="thiolase"/>
    <property type="match status" value="1"/>
</dbReference>
<gene>
    <name evidence="10" type="ORF">FOMPIDRAFT_1059682</name>
</gene>
<evidence type="ECO:0000313" key="10">
    <source>
        <dbReference type="EMBL" id="EPT01485.1"/>
    </source>
</evidence>
<dbReference type="eggNOG" id="KOG1389">
    <property type="taxonomic scope" value="Eukaryota"/>
</dbReference>
<sequence length="420" mass="44425">MAMDRVKQLMSHMSGSSKGVAALERKSPDDVVITMAIRSPMCKAKGGGFMYTKSDELMTEMFKKVIAHSKMDPKLIGDITVGVVLSPAATYEARCAALVAGIPDSVPIQTVNRFCSSGLMAVTDIANKIRAGQIEIGLAIGFESMSQNPDNGAPSFSDALMAHQTAHEAILPMGWTSENVAGDFGISREDMDAWAATSFQRAEKADKAGYFEKEIVPFTAYSKPDPETGKREAKVVAKDDGIRPGTTKEKLANVRSAFPQWKPSQTTGGNASQITDGAAAVMLMTRRKAEELGLPILAKHIATAVAGLAPRVMGIGPSIAIPRVLEQAGITKEDVDLFEASVNEAFASMMVYCIRTLGLDPEKVNVNGGAIALGHPLGCTGARQIATGLNELSRRKGKILVTSMCIGTGMGAAGVFVGEQ</sequence>
<dbReference type="PANTHER" id="PTHR43853:SF10">
    <property type="entry name" value="ACETYL-COA C-ACETYLTRANSFERASE"/>
    <property type="match status" value="1"/>
</dbReference>
<keyword evidence="3 7" id="KW-0808">Transferase</keyword>
<dbReference type="InterPro" id="IPR050215">
    <property type="entry name" value="Thiolase-like_sf_Thiolase"/>
</dbReference>
<dbReference type="Pfam" id="PF02803">
    <property type="entry name" value="Thiolase_C"/>
    <property type="match status" value="1"/>
</dbReference>
<dbReference type="GO" id="GO:0010124">
    <property type="term" value="P:phenylacetate catabolic process"/>
    <property type="evidence" value="ECO:0007669"/>
    <property type="project" value="TreeGrafter"/>
</dbReference>
<dbReference type="PROSITE" id="PS00098">
    <property type="entry name" value="THIOLASE_1"/>
    <property type="match status" value="1"/>
</dbReference>
<accession>S8FTH8</accession>
<dbReference type="Pfam" id="PF00108">
    <property type="entry name" value="Thiolase_N"/>
    <property type="match status" value="1"/>
</dbReference>
<evidence type="ECO:0000256" key="1">
    <source>
        <dbReference type="ARBA" id="ARBA00004872"/>
    </source>
</evidence>
<dbReference type="InterPro" id="IPR020617">
    <property type="entry name" value="Thiolase_C"/>
</dbReference>
<dbReference type="GO" id="GO:0003988">
    <property type="term" value="F:acetyl-CoA C-acyltransferase activity"/>
    <property type="evidence" value="ECO:0007669"/>
    <property type="project" value="UniProtKB-EC"/>
</dbReference>
<feature type="active site" description="Proton acceptor" evidence="6">
    <location>
        <position position="405"/>
    </location>
</feature>
<dbReference type="GO" id="GO:0006635">
    <property type="term" value="P:fatty acid beta-oxidation"/>
    <property type="evidence" value="ECO:0007669"/>
    <property type="project" value="TreeGrafter"/>
</dbReference>
<evidence type="ECO:0000256" key="2">
    <source>
        <dbReference type="ARBA" id="ARBA00010982"/>
    </source>
</evidence>
<evidence type="ECO:0000256" key="7">
    <source>
        <dbReference type="RuleBase" id="RU003557"/>
    </source>
</evidence>
<dbReference type="GO" id="GO:0005777">
    <property type="term" value="C:peroxisome"/>
    <property type="evidence" value="ECO:0007669"/>
    <property type="project" value="TreeGrafter"/>
</dbReference>
<feature type="active site" description="Acyl-thioester intermediate" evidence="6">
    <location>
        <position position="115"/>
    </location>
</feature>
<dbReference type="PIRSF" id="PIRSF000429">
    <property type="entry name" value="Ac-CoA_Ac_transf"/>
    <property type="match status" value="1"/>
</dbReference>
<feature type="domain" description="Thiolase C-terminal" evidence="9">
    <location>
        <begin position="295"/>
        <end position="416"/>
    </location>
</feature>
<dbReference type="InterPro" id="IPR002155">
    <property type="entry name" value="Thiolase"/>
</dbReference>
<evidence type="ECO:0000256" key="4">
    <source>
        <dbReference type="ARBA" id="ARBA00023315"/>
    </source>
</evidence>
<proteinExistence type="inferred from homology"/>
<evidence type="ECO:0000259" key="9">
    <source>
        <dbReference type="Pfam" id="PF02803"/>
    </source>
</evidence>
<dbReference type="PANTHER" id="PTHR43853">
    <property type="entry name" value="3-KETOACYL-COA THIOLASE, PEROXISOMAL"/>
    <property type="match status" value="1"/>
</dbReference>
<protein>
    <recommendedName>
        <fullName evidence="12">3-ketoacyl-CoA thiolase</fullName>
    </recommendedName>
</protein>
<dbReference type="InterPro" id="IPR020615">
    <property type="entry name" value="Thiolase_acyl_enz_int_AS"/>
</dbReference>
<dbReference type="InterPro" id="IPR016039">
    <property type="entry name" value="Thiolase-like"/>
</dbReference>
<comment type="similarity">
    <text evidence="2 7">Belongs to the thiolase-like superfamily. Thiolase family.</text>
</comment>
<evidence type="ECO:0000259" key="8">
    <source>
        <dbReference type="Pfam" id="PF00108"/>
    </source>
</evidence>
<dbReference type="NCBIfam" id="TIGR01930">
    <property type="entry name" value="AcCoA-C-Actrans"/>
    <property type="match status" value="1"/>
</dbReference>
<dbReference type="PROSITE" id="PS00737">
    <property type="entry name" value="THIOLASE_2"/>
    <property type="match status" value="1"/>
</dbReference>
<keyword evidence="11" id="KW-1185">Reference proteome</keyword>
<feature type="domain" description="Thiolase N-terminal" evidence="8">
    <location>
        <begin position="31"/>
        <end position="286"/>
    </location>
</feature>
<dbReference type="EMBL" id="KE504141">
    <property type="protein sequence ID" value="EPT01485.1"/>
    <property type="molecule type" value="Genomic_DNA"/>
</dbReference>
<keyword evidence="4 7" id="KW-0012">Acyltransferase</keyword>
<dbReference type="Gene3D" id="3.40.47.10">
    <property type="match status" value="2"/>
</dbReference>
<dbReference type="InterPro" id="IPR020616">
    <property type="entry name" value="Thiolase_N"/>
</dbReference>
<reference evidence="10 11" key="1">
    <citation type="journal article" date="2012" name="Science">
        <title>The Paleozoic origin of enzymatic lignin decomposition reconstructed from 31 fungal genomes.</title>
        <authorList>
            <person name="Floudas D."/>
            <person name="Binder M."/>
            <person name="Riley R."/>
            <person name="Barry K."/>
            <person name="Blanchette R.A."/>
            <person name="Henrissat B."/>
            <person name="Martinez A.T."/>
            <person name="Otillar R."/>
            <person name="Spatafora J.W."/>
            <person name="Yadav J.S."/>
            <person name="Aerts A."/>
            <person name="Benoit I."/>
            <person name="Boyd A."/>
            <person name="Carlson A."/>
            <person name="Copeland A."/>
            <person name="Coutinho P.M."/>
            <person name="de Vries R.P."/>
            <person name="Ferreira P."/>
            <person name="Findley K."/>
            <person name="Foster B."/>
            <person name="Gaskell J."/>
            <person name="Glotzer D."/>
            <person name="Gorecki P."/>
            <person name="Heitman J."/>
            <person name="Hesse C."/>
            <person name="Hori C."/>
            <person name="Igarashi K."/>
            <person name="Jurgens J.A."/>
            <person name="Kallen N."/>
            <person name="Kersten P."/>
            <person name="Kohler A."/>
            <person name="Kuees U."/>
            <person name="Kumar T.K.A."/>
            <person name="Kuo A."/>
            <person name="LaButti K."/>
            <person name="Larrondo L.F."/>
            <person name="Lindquist E."/>
            <person name="Ling A."/>
            <person name="Lombard V."/>
            <person name="Lucas S."/>
            <person name="Lundell T."/>
            <person name="Martin R."/>
            <person name="McLaughlin D.J."/>
            <person name="Morgenstern I."/>
            <person name="Morin E."/>
            <person name="Murat C."/>
            <person name="Nagy L.G."/>
            <person name="Nolan M."/>
            <person name="Ohm R.A."/>
            <person name="Patyshakuliyeva A."/>
            <person name="Rokas A."/>
            <person name="Ruiz-Duenas F.J."/>
            <person name="Sabat G."/>
            <person name="Salamov A."/>
            <person name="Samejima M."/>
            <person name="Schmutz J."/>
            <person name="Slot J.C."/>
            <person name="St John F."/>
            <person name="Stenlid J."/>
            <person name="Sun H."/>
            <person name="Sun S."/>
            <person name="Syed K."/>
            <person name="Tsang A."/>
            <person name="Wiebenga A."/>
            <person name="Young D."/>
            <person name="Pisabarro A."/>
            <person name="Eastwood D.C."/>
            <person name="Martin F."/>
            <person name="Cullen D."/>
            <person name="Grigoriev I.V."/>
            <person name="Hibbett D.S."/>
        </authorList>
    </citation>
    <scope>NUCLEOTIDE SEQUENCE</scope>
    <source>
        <strain evidence="11">FP-58527</strain>
    </source>
</reference>
<dbReference type="STRING" id="743788.S8FTH8"/>
<evidence type="ECO:0000256" key="6">
    <source>
        <dbReference type="PIRSR" id="PIRSR000429-1"/>
    </source>
</evidence>
<organism evidence="10 11">
    <name type="scientific">Fomitopsis schrenkii</name>
    <name type="common">Brown rot fungus</name>
    <dbReference type="NCBI Taxonomy" id="2126942"/>
    <lineage>
        <taxon>Eukaryota</taxon>
        <taxon>Fungi</taxon>
        <taxon>Dikarya</taxon>
        <taxon>Basidiomycota</taxon>
        <taxon>Agaricomycotina</taxon>
        <taxon>Agaricomycetes</taxon>
        <taxon>Polyporales</taxon>
        <taxon>Fomitopsis</taxon>
    </lineage>
</organism>
<dbReference type="HOGENOM" id="CLU_031026_1_1_1"/>
<dbReference type="InParanoid" id="S8FTH8"/>
<dbReference type="Proteomes" id="UP000015241">
    <property type="component" value="Unassembled WGS sequence"/>
</dbReference>